<dbReference type="RefSeq" id="XP_005825302.1">
    <property type="nucleotide sequence ID" value="XM_005825245.1"/>
</dbReference>
<dbReference type="AlphaFoldDB" id="L1IQI7"/>
<evidence type="ECO:0000256" key="1">
    <source>
        <dbReference type="SAM" id="MobiDB-lite"/>
    </source>
</evidence>
<dbReference type="HOGENOM" id="CLU_493878_0_0_1"/>
<evidence type="ECO:0000256" key="2">
    <source>
        <dbReference type="SAM" id="Phobius"/>
    </source>
</evidence>
<dbReference type="EMBL" id="JH993049">
    <property type="protein sequence ID" value="EKX38322.1"/>
    <property type="molecule type" value="Genomic_DNA"/>
</dbReference>
<feature type="region of interest" description="Disordered" evidence="1">
    <location>
        <begin position="55"/>
        <end position="95"/>
    </location>
</feature>
<feature type="compositionally biased region" description="Polar residues" evidence="1">
    <location>
        <begin position="532"/>
        <end position="552"/>
    </location>
</feature>
<proteinExistence type="predicted"/>
<protein>
    <submittedName>
        <fullName evidence="3 4">Uncharacterized protein</fullName>
    </submittedName>
</protein>
<gene>
    <name evidence="3" type="ORF">GUITHDRAFT_144268</name>
</gene>
<keyword evidence="2" id="KW-0472">Membrane</keyword>
<feature type="compositionally biased region" description="Polar residues" evidence="1">
    <location>
        <begin position="452"/>
        <end position="466"/>
    </location>
</feature>
<feature type="region of interest" description="Disordered" evidence="1">
    <location>
        <begin position="528"/>
        <end position="552"/>
    </location>
</feature>
<feature type="region of interest" description="Disordered" evidence="1">
    <location>
        <begin position="452"/>
        <end position="472"/>
    </location>
</feature>
<accession>L1IQI7</accession>
<evidence type="ECO:0000313" key="3">
    <source>
        <dbReference type="EMBL" id="EKX38322.1"/>
    </source>
</evidence>
<keyword evidence="5" id="KW-1185">Reference proteome</keyword>
<dbReference type="KEGG" id="gtt:GUITHDRAFT_144268"/>
<keyword evidence="2" id="KW-1133">Transmembrane helix</keyword>
<keyword evidence="2" id="KW-0812">Transmembrane</keyword>
<evidence type="ECO:0000313" key="4">
    <source>
        <dbReference type="EnsemblProtists" id="EKX38322"/>
    </source>
</evidence>
<dbReference type="GeneID" id="17295096"/>
<feature type="compositionally biased region" description="Basic and acidic residues" evidence="1">
    <location>
        <begin position="73"/>
        <end position="95"/>
    </location>
</feature>
<reference evidence="3 5" key="1">
    <citation type="journal article" date="2012" name="Nature">
        <title>Algal genomes reveal evolutionary mosaicism and the fate of nucleomorphs.</title>
        <authorList>
            <consortium name="DOE Joint Genome Institute"/>
            <person name="Curtis B.A."/>
            <person name="Tanifuji G."/>
            <person name="Burki F."/>
            <person name="Gruber A."/>
            <person name="Irimia M."/>
            <person name="Maruyama S."/>
            <person name="Arias M.C."/>
            <person name="Ball S.G."/>
            <person name="Gile G.H."/>
            <person name="Hirakawa Y."/>
            <person name="Hopkins J.F."/>
            <person name="Kuo A."/>
            <person name="Rensing S.A."/>
            <person name="Schmutz J."/>
            <person name="Symeonidi A."/>
            <person name="Elias M."/>
            <person name="Eveleigh R.J."/>
            <person name="Herman E.K."/>
            <person name="Klute M.J."/>
            <person name="Nakayama T."/>
            <person name="Obornik M."/>
            <person name="Reyes-Prieto A."/>
            <person name="Armbrust E.V."/>
            <person name="Aves S.J."/>
            <person name="Beiko R.G."/>
            <person name="Coutinho P."/>
            <person name="Dacks J.B."/>
            <person name="Durnford D.G."/>
            <person name="Fast N.M."/>
            <person name="Green B.R."/>
            <person name="Grisdale C.J."/>
            <person name="Hempel F."/>
            <person name="Henrissat B."/>
            <person name="Hoppner M.P."/>
            <person name="Ishida K."/>
            <person name="Kim E."/>
            <person name="Koreny L."/>
            <person name="Kroth P.G."/>
            <person name="Liu Y."/>
            <person name="Malik S.B."/>
            <person name="Maier U.G."/>
            <person name="McRose D."/>
            <person name="Mock T."/>
            <person name="Neilson J.A."/>
            <person name="Onodera N.T."/>
            <person name="Poole A.M."/>
            <person name="Pritham E.J."/>
            <person name="Richards T.A."/>
            <person name="Rocap G."/>
            <person name="Roy S.W."/>
            <person name="Sarai C."/>
            <person name="Schaack S."/>
            <person name="Shirato S."/>
            <person name="Slamovits C.H."/>
            <person name="Spencer D.F."/>
            <person name="Suzuki S."/>
            <person name="Worden A.Z."/>
            <person name="Zauner S."/>
            <person name="Barry K."/>
            <person name="Bell C."/>
            <person name="Bharti A.K."/>
            <person name="Crow J.A."/>
            <person name="Grimwood J."/>
            <person name="Kramer R."/>
            <person name="Lindquist E."/>
            <person name="Lucas S."/>
            <person name="Salamov A."/>
            <person name="McFadden G.I."/>
            <person name="Lane C.E."/>
            <person name="Keeling P.J."/>
            <person name="Gray M.W."/>
            <person name="Grigoriev I.V."/>
            <person name="Archibald J.M."/>
        </authorList>
    </citation>
    <scope>NUCLEOTIDE SEQUENCE</scope>
    <source>
        <strain evidence="3 5">CCMP2712</strain>
    </source>
</reference>
<dbReference type="EnsemblProtists" id="EKX38322">
    <property type="protein sequence ID" value="EKX38322"/>
    <property type="gene ID" value="GUITHDRAFT_144268"/>
</dbReference>
<evidence type="ECO:0000313" key="5">
    <source>
        <dbReference type="Proteomes" id="UP000011087"/>
    </source>
</evidence>
<sequence>MVESVGARVSNDQQEADVLFMVRSSHLHRNSPTNRARLIPPLGVSLHQPLATQAEIDSSAENRRPHRASCLDSSEHRSCSHSHDSPNYRLNAAERDTSTPLYEPNTCAAFKRRSVCNEHRNPSSKVKVFEYRHIGAMQTSFTLLHMFAAVLSVSMVNASARCNLSSDCRGCHRSGNAARCSAGFCVVESRELRGGRWFVQSASCSQEQKGTSPSTVRPEGIPAEFALDEKVETHLRLHKKHQALHGQNVAERRSYQLRSSIQWKFPPTSDSVAITVGMYIGVSVFIVCLIVCLCRACRTRKGEGHERKDVAKARKRAMTYRKQMETKSRKKPVVITEVELDPTSEKCQEILSEDFGQLPPILPKSLTKLEWSNVADDDMKSKRPQTLRKALPPSIKIPGRFCDSAPPSPSDIVHFENSPNAAAMAGKQDGRSLDITVFTPRNALLHLYSSSGGKLTASPTKPMTSRQEVEQEKHPLRLMSFSCSMGSNLQYDAEMDSNKAKEEAGVNVAEEICSPSRLQVLVLHERSDSIRTDTPSEASTFVKSNCSDSSEE</sequence>
<dbReference type="PaxDb" id="55529-EKX38322"/>
<feature type="transmembrane region" description="Helical" evidence="2">
    <location>
        <begin position="276"/>
        <end position="297"/>
    </location>
</feature>
<name>L1IQI7_GUITC</name>
<organism evidence="3">
    <name type="scientific">Guillardia theta (strain CCMP2712)</name>
    <name type="common">Cryptophyte</name>
    <dbReference type="NCBI Taxonomy" id="905079"/>
    <lineage>
        <taxon>Eukaryota</taxon>
        <taxon>Cryptophyceae</taxon>
        <taxon>Pyrenomonadales</taxon>
        <taxon>Geminigeraceae</taxon>
        <taxon>Guillardia</taxon>
    </lineage>
</organism>
<reference evidence="5" key="2">
    <citation type="submission" date="2012-11" db="EMBL/GenBank/DDBJ databases">
        <authorList>
            <person name="Kuo A."/>
            <person name="Curtis B.A."/>
            <person name="Tanifuji G."/>
            <person name="Burki F."/>
            <person name="Gruber A."/>
            <person name="Irimia M."/>
            <person name="Maruyama S."/>
            <person name="Arias M.C."/>
            <person name="Ball S.G."/>
            <person name="Gile G.H."/>
            <person name="Hirakawa Y."/>
            <person name="Hopkins J.F."/>
            <person name="Rensing S.A."/>
            <person name="Schmutz J."/>
            <person name="Symeonidi A."/>
            <person name="Elias M."/>
            <person name="Eveleigh R.J."/>
            <person name="Herman E.K."/>
            <person name="Klute M.J."/>
            <person name="Nakayama T."/>
            <person name="Obornik M."/>
            <person name="Reyes-Prieto A."/>
            <person name="Armbrust E.V."/>
            <person name="Aves S.J."/>
            <person name="Beiko R.G."/>
            <person name="Coutinho P."/>
            <person name="Dacks J.B."/>
            <person name="Durnford D.G."/>
            <person name="Fast N.M."/>
            <person name="Green B.R."/>
            <person name="Grisdale C."/>
            <person name="Hempe F."/>
            <person name="Henrissat B."/>
            <person name="Hoppner M.P."/>
            <person name="Ishida K.-I."/>
            <person name="Kim E."/>
            <person name="Koreny L."/>
            <person name="Kroth P.G."/>
            <person name="Liu Y."/>
            <person name="Malik S.-B."/>
            <person name="Maier U.G."/>
            <person name="McRose D."/>
            <person name="Mock T."/>
            <person name="Neilson J.A."/>
            <person name="Onodera N.T."/>
            <person name="Poole A.M."/>
            <person name="Pritham E.J."/>
            <person name="Richards T.A."/>
            <person name="Rocap G."/>
            <person name="Roy S.W."/>
            <person name="Sarai C."/>
            <person name="Schaack S."/>
            <person name="Shirato S."/>
            <person name="Slamovits C.H."/>
            <person name="Spencer D.F."/>
            <person name="Suzuki S."/>
            <person name="Worden A.Z."/>
            <person name="Zauner S."/>
            <person name="Barry K."/>
            <person name="Bell C."/>
            <person name="Bharti A.K."/>
            <person name="Crow J.A."/>
            <person name="Grimwood J."/>
            <person name="Kramer R."/>
            <person name="Lindquist E."/>
            <person name="Lucas S."/>
            <person name="Salamov A."/>
            <person name="McFadden G.I."/>
            <person name="Lane C.E."/>
            <person name="Keeling P.J."/>
            <person name="Gray M.W."/>
            <person name="Grigoriev I.V."/>
            <person name="Archibald J.M."/>
        </authorList>
    </citation>
    <scope>NUCLEOTIDE SEQUENCE</scope>
    <source>
        <strain evidence="5">CCMP2712</strain>
    </source>
</reference>
<dbReference type="Proteomes" id="UP000011087">
    <property type="component" value="Unassembled WGS sequence"/>
</dbReference>
<reference evidence="4" key="3">
    <citation type="submission" date="2016-03" db="UniProtKB">
        <authorList>
            <consortium name="EnsemblProtists"/>
        </authorList>
    </citation>
    <scope>IDENTIFICATION</scope>
</reference>